<evidence type="ECO:0000313" key="1">
    <source>
        <dbReference type="EMBL" id="MBW0554060.1"/>
    </source>
</evidence>
<sequence>MLTWQIPIQDYRGNVTIVHKDGNIHKNADGLGIWELPNTPDNPAYVPTGAEPQRLIEGINITDAGTEFLEEVREIYKLDKNYLIITSLLDKDCKDAALANPLDDIWRKSYDNRRFHLFDGILYHRSKHKCVMVLCSRKLINTILLECHDNIYSGFMSEDRTIERMIQTLEDVIRRFCAYGLGFK</sequence>
<gene>
    <name evidence="1" type="ORF">O181_093775</name>
</gene>
<keyword evidence="2" id="KW-1185">Reference proteome</keyword>
<evidence type="ECO:0000313" key="2">
    <source>
        <dbReference type="Proteomes" id="UP000765509"/>
    </source>
</evidence>
<reference evidence="1" key="1">
    <citation type="submission" date="2021-03" db="EMBL/GenBank/DDBJ databases">
        <title>Draft genome sequence of rust myrtle Austropuccinia psidii MF-1, a brazilian biotype.</title>
        <authorList>
            <person name="Quecine M.C."/>
            <person name="Pachon D.M.R."/>
            <person name="Bonatelli M.L."/>
            <person name="Correr F.H."/>
            <person name="Franceschini L.M."/>
            <person name="Leite T.F."/>
            <person name="Margarido G.R.A."/>
            <person name="Almeida C.A."/>
            <person name="Ferrarezi J.A."/>
            <person name="Labate C.A."/>
        </authorList>
    </citation>
    <scope>NUCLEOTIDE SEQUENCE</scope>
    <source>
        <strain evidence="1">MF-1</strain>
    </source>
</reference>
<organism evidence="1 2">
    <name type="scientific">Austropuccinia psidii MF-1</name>
    <dbReference type="NCBI Taxonomy" id="1389203"/>
    <lineage>
        <taxon>Eukaryota</taxon>
        <taxon>Fungi</taxon>
        <taxon>Dikarya</taxon>
        <taxon>Basidiomycota</taxon>
        <taxon>Pucciniomycotina</taxon>
        <taxon>Pucciniomycetes</taxon>
        <taxon>Pucciniales</taxon>
        <taxon>Sphaerophragmiaceae</taxon>
        <taxon>Austropuccinia</taxon>
    </lineage>
</organism>
<name>A0A9Q3PAF8_9BASI</name>
<proteinExistence type="predicted"/>
<accession>A0A9Q3PAF8</accession>
<protein>
    <submittedName>
        <fullName evidence="1">Uncharacterized protein</fullName>
    </submittedName>
</protein>
<dbReference type="EMBL" id="AVOT02060617">
    <property type="protein sequence ID" value="MBW0554060.1"/>
    <property type="molecule type" value="Genomic_DNA"/>
</dbReference>
<dbReference type="AlphaFoldDB" id="A0A9Q3PAF8"/>
<dbReference type="OrthoDB" id="8067401at2759"/>
<dbReference type="Proteomes" id="UP000765509">
    <property type="component" value="Unassembled WGS sequence"/>
</dbReference>
<comment type="caution">
    <text evidence="1">The sequence shown here is derived from an EMBL/GenBank/DDBJ whole genome shotgun (WGS) entry which is preliminary data.</text>
</comment>